<evidence type="ECO:0000313" key="3">
    <source>
        <dbReference type="EMBL" id="GGF98426.1"/>
    </source>
</evidence>
<sequence length="80" mass="8645">MLPPYFDDNAQPTYALRMIVLSSNNGRMTGNGYPATAPKSESIPTPEESSQPTGFSLCTAILGTLVLVIAFVKLYHGPER</sequence>
<comment type="caution">
    <text evidence="3">The sequence shown here is derived from an EMBL/GenBank/DDBJ whole genome shotgun (WGS) entry which is preliminary data.</text>
</comment>
<feature type="transmembrane region" description="Helical" evidence="2">
    <location>
        <begin position="54"/>
        <end position="75"/>
    </location>
</feature>
<keyword evidence="2" id="KW-1133">Transmembrane helix</keyword>
<keyword evidence="2" id="KW-0472">Membrane</keyword>
<evidence type="ECO:0008006" key="5">
    <source>
        <dbReference type="Google" id="ProtNLM"/>
    </source>
</evidence>
<evidence type="ECO:0000256" key="1">
    <source>
        <dbReference type="SAM" id="MobiDB-lite"/>
    </source>
</evidence>
<dbReference type="Proteomes" id="UP000608420">
    <property type="component" value="Unassembled WGS sequence"/>
</dbReference>
<keyword evidence="4" id="KW-1185">Reference proteome</keyword>
<proteinExistence type="predicted"/>
<feature type="region of interest" description="Disordered" evidence="1">
    <location>
        <begin position="30"/>
        <end position="53"/>
    </location>
</feature>
<dbReference type="EMBL" id="BMIW01000012">
    <property type="protein sequence ID" value="GGF98426.1"/>
    <property type="molecule type" value="Genomic_DNA"/>
</dbReference>
<organism evidence="3 4">
    <name type="scientific">Paenibacillus aceti</name>
    <dbReference type="NCBI Taxonomy" id="1820010"/>
    <lineage>
        <taxon>Bacteria</taxon>
        <taxon>Bacillati</taxon>
        <taxon>Bacillota</taxon>
        <taxon>Bacilli</taxon>
        <taxon>Bacillales</taxon>
        <taxon>Paenibacillaceae</taxon>
        <taxon>Paenibacillus</taxon>
    </lineage>
</organism>
<gene>
    <name evidence="3" type="ORF">GCM10010913_20290</name>
</gene>
<reference evidence="4" key="1">
    <citation type="journal article" date="2019" name="Int. J. Syst. Evol. Microbiol.">
        <title>The Global Catalogue of Microorganisms (GCM) 10K type strain sequencing project: providing services to taxonomists for standard genome sequencing and annotation.</title>
        <authorList>
            <consortium name="The Broad Institute Genomics Platform"/>
            <consortium name="The Broad Institute Genome Sequencing Center for Infectious Disease"/>
            <person name="Wu L."/>
            <person name="Ma J."/>
        </authorList>
    </citation>
    <scope>NUCLEOTIDE SEQUENCE [LARGE SCALE GENOMIC DNA]</scope>
    <source>
        <strain evidence="4">CGMCC 1.15420</strain>
    </source>
</reference>
<evidence type="ECO:0000313" key="4">
    <source>
        <dbReference type="Proteomes" id="UP000608420"/>
    </source>
</evidence>
<name>A0ABQ1VTL9_9BACL</name>
<protein>
    <recommendedName>
        <fullName evidence="5">Gram-positive cocci surface proteins LPxTG domain-containing protein</fullName>
    </recommendedName>
</protein>
<evidence type="ECO:0000256" key="2">
    <source>
        <dbReference type="SAM" id="Phobius"/>
    </source>
</evidence>
<keyword evidence="2" id="KW-0812">Transmembrane</keyword>
<dbReference type="RefSeq" id="WP_162944191.1">
    <property type="nucleotide sequence ID" value="NZ_KZ987724.1"/>
</dbReference>
<accession>A0ABQ1VTL9</accession>